<evidence type="ECO:0000256" key="2">
    <source>
        <dbReference type="PROSITE-ProRule" id="PRU00409"/>
    </source>
</evidence>
<dbReference type="PANTHER" id="PTHR42793">
    <property type="entry name" value="COA BINDING DOMAIN CONTAINING PROTEIN"/>
    <property type="match status" value="1"/>
</dbReference>
<dbReference type="Gene3D" id="3.40.50.720">
    <property type="entry name" value="NAD(P)-binding Rossmann-like Domain"/>
    <property type="match status" value="1"/>
</dbReference>
<keyword evidence="2" id="KW-0067">ATP-binding</keyword>
<dbReference type="Pfam" id="PF13549">
    <property type="entry name" value="ATP-grasp_5"/>
    <property type="match status" value="1"/>
</dbReference>
<dbReference type="EMBL" id="BSYI01000003">
    <property type="protein sequence ID" value="GMG81248.1"/>
    <property type="molecule type" value="Genomic_DNA"/>
</dbReference>
<dbReference type="InterPro" id="IPR003781">
    <property type="entry name" value="CoA-bd"/>
</dbReference>
<keyword evidence="1" id="KW-0816">Tricarboxylic acid cycle</keyword>
<sequence length="691" mass="69533">MPGADAGAPRAGLDRLLRPASIAVIGGGGWCANVIRECARIGFAGAIWPVHPSRREIAGLPVYASVEALPEAPDAAFIGINREATVAAVRALGRRGAGGAVCFASGFREAAAELADGGDLEAALLEAAGGMRLLGPNCYGFINALDGAALWPDQHGAVRVERGAALITQSSNIAINLTMQRRGLPLAYVVTAGNQADTDLSEIARGLLADPRVTALGLHIEGIRDLAGFEAMAAEARARGKPVVALKIGRSAAAQAATVSHTASLAGSDAGARALLARLGIGQVESLSALLEALKLLHLAGPLGSGRIASMSCSGGEASLMADSALGTGLEFPPLGAAQRADLRAVLGPKVALANPLDYHTYIWGDREKLAACFTAMMEPALAMGCLVLDFPREDRCDAADWAQVIDAVAEARAARGVPMAILASLPETMPEATAEAIAARGIVPFCGLAEGLAAMAAGARIGAAWAAPEAAPLWLPGPAAAASRTLSEAEAKAALAAHGLAVPRAQRADSPAAAAAAAAEIGFPVVLKGEGIAHKTEAGAVALGLADAAAVAAAAARMPATRFLVEEMVAGTAAELLIGVVRDPAHGFVMTLGAGGVLTELLRDSVSLLLPAGAAEIRAALSGLRIAPLLAGYRGKPGADLDAVVAAALAVQAYVGANRERLQEVEVNPLLCGPRGAMAADALVRLAAAG</sequence>
<dbReference type="GO" id="GO:0016874">
    <property type="term" value="F:ligase activity"/>
    <property type="evidence" value="ECO:0007669"/>
    <property type="project" value="UniProtKB-KW"/>
</dbReference>
<dbReference type="InterPro" id="IPR032875">
    <property type="entry name" value="Succ_CoA_lig_flav_dom"/>
</dbReference>
<evidence type="ECO:0000259" key="3">
    <source>
        <dbReference type="PROSITE" id="PS50975"/>
    </source>
</evidence>
<dbReference type="PANTHER" id="PTHR42793:SF4">
    <property type="entry name" value="BLL6376 PROTEIN"/>
    <property type="match status" value="1"/>
</dbReference>
<protein>
    <submittedName>
        <fullName evidence="4">Acetate--CoA ligase family protein</fullName>
    </submittedName>
</protein>
<dbReference type="Gene3D" id="3.30.470.20">
    <property type="entry name" value="ATP-grasp fold, B domain"/>
    <property type="match status" value="1"/>
</dbReference>
<evidence type="ECO:0000256" key="1">
    <source>
        <dbReference type="ARBA" id="ARBA00022532"/>
    </source>
</evidence>
<name>A0ABQ6LKD0_9RHOB</name>
<dbReference type="InterPro" id="IPR016102">
    <property type="entry name" value="Succinyl-CoA_synth-like"/>
</dbReference>
<dbReference type="Pfam" id="PF13607">
    <property type="entry name" value="Succ_CoA_lig"/>
    <property type="match status" value="1"/>
</dbReference>
<dbReference type="SMART" id="SM00881">
    <property type="entry name" value="CoA_binding"/>
    <property type="match status" value="1"/>
</dbReference>
<dbReference type="Gene3D" id="3.40.50.261">
    <property type="entry name" value="Succinyl-CoA synthetase domains"/>
    <property type="match status" value="2"/>
</dbReference>
<reference evidence="4 5" key="1">
    <citation type="submission" date="2023-04" db="EMBL/GenBank/DDBJ databases">
        <title>Marinoamorphus aggregata gen. nov., sp. Nov., isolate from tissue of brittle star Ophioplocus japonicus.</title>
        <authorList>
            <person name="Kawano K."/>
            <person name="Sawayama S."/>
            <person name="Nakagawa S."/>
        </authorList>
    </citation>
    <scope>NUCLEOTIDE SEQUENCE [LARGE SCALE GENOMIC DNA]</scope>
    <source>
        <strain evidence="4 5">NKW23</strain>
    </source>
</reference>
<comment type="caution">
    <text evidence="4">The sequence shown here is derived from an EMBL/GenBank/DDBJ whole genome shotgun (WGS) entry which is preliminary data.</text>
</comment>
<feature type="domain" description="ATP-grasp" evidence="3">
    <location>
        <begin position="493"/>
        <end position="689"/>
    </location>
</feature>
<gene>
    <name evidence="4" type="ORF">LNKW23_04610</name>
</gene>
<dbReference type="InterPro" id="IPR011761">
    <property type="entry name" value="ATP-grasp"/>
</dbReference>
<organism evidence="4 5">
    <name type="scientific">Paralimibaculum aggregatum</name>
    <dbReference type="NCBI Taxonomy" id="3036245"/>
    <lineage>
        <taxon>Bacteria</taxon>
        <taxon>Pseudomonadati</taxon>
        <taxon>Pseudomonadota</taxon>
        <taxon>Alphaproteobacteria</taxon>
        <taxon>Rhodobacterales</taxon>
        <taxon>Paracoccaceae</taxon>
        <taxon>Paralimibaculum</taxon>
    </lineage>
</organism>
<dbReference type="Gene3D" id="3.30.1490.20">
    <property type="entry name" value="ATP-grasp fold, A domain"/>
    <property type="match status" value="1"/>
</dbReference>
<evidence type="ECO:0000313" key="4">
    <source>
        <dbReference type="EMBL" id="GMG81248.1"/>
    </source>
</evidence>
<proteinExistence type="predicted"/>
<dbReference type="SUPFAM" id="SSF51735">
    <property type="entry name" value="NAD(P)-binding Rossmann-fold domains"/>
    <property type="match status" value="1"/>
</dbReference>
<accession>A0ABQ6LKD0</accession>
<keyword evidence="5" id="KW-1185">Reference proteome</keyword>
<keyword evidence="4" id="KW-0436">Ligase</keyword>
<dbReference type="SUPFAM" id="SSF52210">
    <property type="entry name" value="Succinyl-CoA synthetase domains"/>
    <property type="match status" value="2"/>
</dbReference>
<dbReference type="SUPFAM" id="SSF56059">
    <property type="entry name" value="Glutathione synthetase ATP-binding domain-like"/>
    <property type="match status" value="1"/>
</dbReference>
<dbReference type="InterPro" id="IPR013815">
    <property type="entry name" value="ATP_grasp_subdomain_1"/>
</dbReference>
<dbReference type="PROSITE" id="PS50975">
    <property type="entry name" value="ATP_GRASP"/>
    <property type="match status" value="1"/>
</dbReference>
<keyword evidence="2" id="KW-0547">Nucleotide-binding</keyword>
<dbReference type="InterPro" id="IPR036291">
    <property type="entry name" value="NAD(P)-bd_dom_sf"/>
</dbReference>
<dbReference type="Pfam" id="PF13380">
    <property type="entry name" value="CoA_binding_2"/>
    <property type="match status" value="1"/>
</dbReference>
<dbReference type="Proteomes" id="UP001239909">
    <property type="component" value="Unassembled WGS sequence"/>
</dbReference>
<evidence type="ECO:0000313" key="5">
    <source>
        <dbReference type="Proteomes" id="UP001239909"/>
    </source>
</evidence>